<reference evidence="2" key="1">
    <citation type="journal article" date="2015" name="Nature">
        <title>Complex archaea that bridge the gap between prokaryotes and eukaryotes.</title>
        <authorList>
            <person name="Spang A."/>
            <person name="Saw J.H."/>
            <person name="Jorgensen S.L."/>
            <person name="Zaremba-Niedzwiedzka K."/>
            <person name="Martijn J."/>
            <person name="Lind A.E."/>
            <person name="van Eijk R."/>
            <person name="Schleper C."/>
            <person name="Guy L."/>
            <person name="Ettema T.J."/>
        </authorList>
    </citation>
    <scope>NUCLEOTIDE SEQUENCE</scope>
</reference>
<dbReference type="AlphaFoldDB" id="A0A0F9I945"/>
<evidence type="ECO:0008006" key="3">
    <source>
        <dbReference type="Google" id="ProtNLM"/>
    </source>
</evidence>
<proteinExistence type="inferred from homology"/>
<name>A0A0F9I945_9ZZZZ</name>
<dbReference type="InterPro" id="IPR038078">
    <property type="entry name" value="PhoU-like_sf"/>
</dbReference>
<organism evidence="2">
    <name type="scientific">marine sediment metagenome</name>
    <dbReference type="NCBI Taxonomy" id="412755"/>
    <lineage>
        <taxon>unclassified sequences</taxon>
        <taxon>metagenomes</taxon>
        <taxon>ecological metagenomes</taxon>
    </lineage>
</organism>
<comment type="caution">
    <text evidence="2">The sequence shown here is derived from an EMBL/GenBank/DDBJ whole genome shotgun (WGS) entry which is preliminary data.</text>
</comment>
<dbReference type="Pfam" id="PF01865">
    <property type="entry name" value="PhoU_div"/>
    <property type="match status" value="1"/>
</dbReference>
<dbReference type="EMBL" id="LAZR01012986">
    <property type="protein sequence ID" value="KKM24136.1"/>
    <property type="molecule type" value="Genomic_DNA"/>
</dbReference>
<protein>
    <recommendedName>
        <fullName evidence="3">Phosphate transport regulator</fullName>
    </recommendedName>
</protein>
<sequence>MNKIKEEIISMLIEHSRIIYSVISDMAVYYSSWAKDYESNKAILEKKKSKMQLREEDGDSIKLELIQNYSEAGPQGLGDYIALILKMDNLVNYPLEFVDMLPKIKLEKKDSVILKNYEKLINKTINMAEVLKSTIKSLRDKPELVLKNTTMIHEIENEVDVIYRRFLEALYSNEDLDMRKLLRIRDSIVLIEELCDKIHDIADLIRILLYQ</sequence>
<dbReference type="InterPro" id="IPR018445">
    <property type="entry name" value="Put_Phosphate_transp_reg"/>
</dbReference>
<evidence type="ECO:0000256" key="1">
    <source>
        <dbReference type="ARBA" id="ARBA00008591"/>
    </source>
</evidence>
<dbReference type="Gene3D" id="1.20.58.220">
    <property type="entry name" value="Phosphate transport system protein phou homolog 2, domain 2"/>
    <property type="match status" value="1"/>
</dbReference>
<evidence type="ECO:0000313" key="2">
    <source>
        <dbReference type="EMBL" id="KKM24136.1"/>
    </source>
</evidence>
<accession>A0A0F9I945</accession>
<comment type="similarity">
    <text evidence="1">Belongs to the UPF0111 family.</text>
</comment>
<gene>
    <name evidence="2" type="ORF">LCGC14_1608130</name>
</gene>